<sequence>PMAADPATAEELLDLVEEATRSSARLDAIVWPVVSGLLVSAALPPLLKGVASDDEIHTVLGGMPYNVTIEMNLALWQVARRATPYRETLLHTPPGELAAAYLAGELPDIGLGAFLDSYGNRSAAEVDVGVPRWSENPAPVFATLANYLRVTDPEQAPDRRFERAGARAEAMLTELAQRARRKGRLRGRD</sequence>
<dbReference type="EMBL" id="JBHTHX010003394">
    <property type="protein sequence ID" value="MFD0891686.1"/>
    <property type="molecule type" value="Genomic_DNA"/>
</dbReference>
<dbReference type="Proteomes" id="UP001597024">
    <property type="component" value="Unassembled WGS sequence"/>
</dbReference>
<gene>
    <name evidence="1" type="ORF">ACFQ08_44655</name>
</gene>
<evidence type="ECO:0000313" key="1">
    <source>
        <dbReference type="EMBL" id="MFD0891686.1"/>
    </source>
</evidence>
<proteinExistence type="predicted"/>
<evidence type="ECO:0000313" key="2">
    <source>
        <dbReference type="Proteomes" id="UP001597024"/>
    </source>
</evidence>
<comment type="caution">
    <text evidence="1">The sequence shown here is derived from an EMBL/GenBank/DDBJ whole genome shotgun (WGS) entry which is preliminary data.</text>
</comment>
<protein>
    <submittedName>
        <fullName evidence="1">Pyruvate, water dikinase</fullName>
    </submittedName>
</protein>
<feature type="non-terminal residue" evidence="1">
    <location>
        <position position="1"/>
    </location>
</feature>
<keyword evidence="2" id="KW-1185">Reference proteome</keyword>
<keyword evidence="1" id="KW-0670">Pyruvate</keyword>
<feature type="non-terminal residue" evidence="1">
    <location>
        <position position="189"/>
    </location>
</feature>
<reference evidence="2" key="1">
    <citation type="journal article" date="2019" name="Int. J. Syst. Evol. Microbiol.">
        <title>The Global Catalogue of Microorganisms (GCM) 10K type strain sequencing project: providing services to taxonomists for standard genome sequencing and annotation.</title>
        <authorList>
            <consortium name="The Broad Institute Genomics Platform"/>
            <consortium name="The Broad Institute Genome Sequencing Center for Infectious Disease"/>
            <person name="Wu L."/>
            <person name="Ma J."/>
        </authorList>
    </citation>
    <scope>NUCLEOTIDE SEQUENCE [LARGE SCALE GENOMIC DNA]</scope>
    <source>
        <strain evidence="2">CCUG 62974</strain>
    </source>
</reference>
<organism evidence="1 2">
    <name type="scientific">Streptosporangium algeriense</name>
    <dbReference type="NCBI Taxonomy" id="1682748"/>
    <lineage>
        <taxon>Bacteria</taxon>
        <taxon>Bacillati</taxon>
        <taxon>Actinomycetota</taxon>
        <taxon>Actinomycetes</taxon>
        <taxon>Streptosporangiales</taxon>
        <taxon>Streptosporangiaceae</taxon>
        <taxon>Streptosporangium</taxon>
    </lineage>
</organism>
<name>A0ABW3E698_9ACTN</name>
<accession>A0ABW3E698</accession>